<dbReference type="Gene3D" id="3.40.50.300">
    <property type="entry name" value="P-loop containing nucleotide triphosphate hydrolases"/>
    <property type="match status" value="1"/>
</dbReference>
<dbReference type="PIRSF" id="PIRSF003073">
    <property type="entry name" value="DNAC_TnpB_IstB"/>
    <property type="match status" value="1"/>
</dbReference>
<evidence type="ECO:0000313" key="5">
    <source>
        <dbReference type="EMBL" id="TYO91997.1"/>
    </source>
</evidence>
<dbReference type="Proteomes" id="UP000323166">
    <property type="component" value="Unassembled WGS sequence"/>
</dbReference>
<keyword evidence="3" id="KW-0067">ATP-binding</keyword>
<dbReference type="InterPro" id="IPR028350">
    <property type="entry name" value="DNAC/IstB-like"/>
</dbReference>
<name>A0A5S4ZN55_9FIRM</name>
<keyword evidence="2" id="KW-0547">Nucleotide-binding</keyword>
<dbReference type="InterPro" id="IPR002611">
    <property type="entry name" value="IstB_ATP-bd"/>
</dbReference>
<sequence>MTGVNSVQINPTKETIKLYAKQLKTPTFVDYENVVRQLQPGDGYDKFLCQLMQLEVLQQQEAGQRRRIKKAGFPIMKTLDEFDYTRLEHVSESFIWELASCDFIKNRQNIVMIGNPGAGKSHLSVGLGIKACYAGFNVKFYTATNLANELAEAVQFHRLSKLEKSLAKINLLIIDELSYLTFNRYQSEMLFQVISERSERASIIVTTNLEFSRWTELFENEIMVAALIDRVTFRSHVLNMNVKESYRLEQTLSKGNEVNKEPIED</sequence>
<evidence type="ECO:0000256" key="3">
    <source>
        <dbReference type="ARBA" id="ARBA00022840"/>
    </source>
</evidence>
<keyword evidence="6" id="KW-1185">Reference proteome</keyword>
<dbReference type="PANTHER" id="PTHR30050">
    <property type="entry name" value="CHROMOSOMAL REPLICATION INITIATOR PROTEIN DNAA"/>
    <property type="match status" value="1"/>
</dbReference>
<evidence type="ECO:0000313" key="6">
    <source>
        <dbReference type="Proteomes" id="UP000323166"/>
    </source>
</evidence>
<evidence type="ECO:0000256" key="2">
    <source>
        <dbReference type="ARBA" id="ARBA00022741"/>
    </source>
</evidence>
<dbReference type="Pfam" id="PF01695">
    <property type="entry name" value="IstB_IS21"/>
    <property type="match status" value="1"/>
</dbReference>
<dbReference type="SMART" id="SM00382">
    <property type="entry name" value="AAA"/>
    <property type="match status" value="1"/>
</dbReference>
<evidence type="ECO:0000259" key="4">
    <source>
        <dbReference type="SMART" id="SM00382"/>
    </source>
</evidence>
<reference evidence="5 6" key="1">
    <citation type="submission" date="2019-07" db="EMBL/GenBank/DDBJ databases">
        <title>Genomic Encyclopedia of Type Strains, Phase I: the one thousand microbial genomes (KMG-I) project.</title>
        <authorList>
            <person name="Kyrpides N."/>
        </authorList>
    </citation>
    <scope>NUCLEOTIDE SEQUENCE [LARGE SCALE GENOMIC DNA]</scope>
    <source>
        <strain evidence="5 6">DSM 6562</strain>
    </source>
</reference>
<dbReference type="EMBL" id="VNHM01000036">
    <property type="protein sequence ID" value="TYO91997.1"/>
    <property type="molecule type" value="Genomic_DNA"/>
</dbReference>
<dbReference type="PANTHER" id="PTHR30050:SF4">
    <property type="entry name" value="ATP-BINDING PROTEIN RV3427C IN INSERTION SEQUENCE-RELATED"/>
    <property type="match status" value="1"/>
</dbReference>
<proteinExistence type="inferred from homology"/>
<dbReference type="RefSeq" id="WP_166512869.1">
    <property type="nucleotide sequence ID" value="NZ_VNHM01000036.1"/>
</dbReference>
<comment type="similarity">
    <text evidence="1">Belongs to the IS21/IS1162 putative ATP-binding protein family.</text>
</comment>
<dbReference type="AlphaFoldDB" id="A0A5S4ZN55"/>
<dbReference type="SUPFAM" id="SSF52540">
    <property type="entry name" value="P-loop containing nucleoside triphosphate hydrolases"/>
    <property type="match status" value="1"/>
</dbReference>
<gene>
    <name evidence="5" type="ORF">LX24_02961</name>
</gene>
<dbReference type="GO" id="GO:0005524">
    <property type="term" value="F:ATP binding"/>
    <property type="evidence" value="ECO:0007669"/>
    <property type="project" value="UniProtKB-KW"/>
</dbReference>
<dbReference type="GO" id="GO:0006260">
    <property type="term" value="P:DNA replication"/>
    <property type="evidence" value="ECO:0007669"/>
    <property type="project" value="TreeGrafter"/>
</dbReference>
<evidence type="ECO:0000256" key="1">
    <source>
        <dbReference type="ARBA" id="ARBA00008059"/>
    </source>
</evidence>
<comment type="caution">
    <text evidence="5">The sequence shown here is derived from an EMBL/GenBank/DDBJ whole genome shotgun (WGS) entry which is preliminary data.</text>
</comment>
<dbReference type="InterPro" id="IPR027417">
    <property type="entry name" value="P-loop_NTPase"/>
</dbReference>
<dbReference type="NCBIfam" id="NF038214">
    <property type="entry name" value="IS21_help_AAA"/>
    <property type="match status" value="1"/>
</dbReference>
<protein>
    <submittedName>
        <fullName evidence="5">DNA replication protein DnaC</fullName>
    </submittedName>
</protein>
<feature type="domain" description="AAA+ ATPase" evidence="4">
    <location>
        <begin position="106"/>
        <end position="241"/>
    </location>
</feature>
<dbReference type="InterPro" id="IPR003593">
    <property type="entry name" value="AAA+_ATPase"/>
</dbReference>
<dbReference type="InterPro" id="IPR047661">
    <property type="entry name" value="IstB"/>
</dbReference>
<accession>A0A5S4ZN55</accession>
<organism evidence="5 6">
    <name type="scientific">Desulfallas thermosapovorans DSM 6562</name>
    <dbReference type="NCBI Taxonomy" id="1121431"/>
    <lineage>
        <taxon>Bacteria</taxon>
        <taxon>Bacillati</taxon>
        <taxon>Bacillota</taxon>
        <taxon>Clostridia</taxon>
        <taxon>Eubacteriales</taxon>
        <taxon>Desulfallaceae</taxon>
        <taxon>Desulfallas</taxon>
    </lineage>
</organism>